<gene>
    <name evidence="1" type="ORF">GCM10022407_16160</name>
</gene>
<reference evidence="2" key="1">
    <citation type="journal article" date="2019" name="Int. J. Syst. Evol. Microbiol.">
        <title>The Global Catalogue of Microorganisms (GCM) 10K type strain sequencing project: providing services to taxonomists for standard genome sequencing and annotation.</title>
        <authorList>
            <consortium name="The Broad Institute Genomics Platform"/>
            <consortium name="The Broad Institute Genome Sequencing Center for Infectious Disease"/>
            <person name="Wu L."/>
            <person name="Ma J."/>
        </authorList>
    </citation>
    <scope>NUCLEOTIDE SEQUENCE [LARGE SCALE GENOMIC DNA]</scope>
    <source>
        <strain evidence="2">JCM 17217</strain>
    </source>
</reference>
<organism evidence="1 2">
    <name type="scientific">Hymenobacter antarcticus</name>
    <dbReference type="NCBI Taxonomy" id="486270"/>
    <lineage>
        <taxon>Bacteria</taxon>
        <taxon>Pseudomonadati</taxon>
        <taxon>Bacteroidota</taxon>
        <taxon>Cytophagia</taxon>
        <taxon>Cytophagales</taxon>
        <taxon>Hymenobacteraceae</taxon>
        <taxon>Hymenobacter</taxon>
    </lineage>
</organism>
<accession>A0ABP7PU17</accession>
<evidence type="ECO:0000313" key="2">
    <source>
        <dbReference type="Proteomes" id="UP001501556"/>
    </source>
</evidence>
<dbReference type="Proteomes" id="UP001501556">
    <property type="component" value="Unassembled WGS sequence"/>
</dbReference>
<comment type="caution">
    <text evidence="1">The sequence shown here is derived from an EMBL/GenBank/DDBJ whole genome shotgun (WGS) entry which is preliminary data.</text>
</comment>
<keyword evidence="2" id="KW-1185">Reference proteome</keyword>
<dbReference type="RefSeq" id="WP_345122907.1">
    <property type="nucleotide sequence ID" value="NZ_BAABDI010000008.1"/>
</dbReference>
<sequence length="70" mass="7846">MMLVLVEVPDEAALKVLRQQPTVQIVGILTPPAPVRKPSIAGLVGSLSDETAQRMRTETTQMRNEWERDF</sequence>
<name>A0ABP7PU17_9BACT</name>
<proteinExistence type="predicted"/>
<evidence type="ECO:0000313" key="1">
    <source>
        <dbReference type="EMBL" id="GAA3971059.1"/>
    </source>
</evidence>
<dbReference type="EMBL" id="BAABDI010000008">
    <property type="protein sequence ID" value="GAA3971059.1"/>
    <property type="molecule type" value="Genomic_DNA"/>
</dbReference>
<protein>
    <submittedName>
        <fullName evidence="1">Uncharacterized protein</fullName>
    </submittedName>
</protein>